<organism evidence="1">
    <name type="scientific">Candidatus Kentrum sp. LFY</name>
    <dbReference type="NCBI Taxonomy" id="2126342"/>
    <lineage>
        <taxon>Bacteria</taxon>
        <taxon>Pseudomonadati</taxon>
        <taxon>Pseudomonadota</taxon>
        <taxon>Gammaproteobacteria</taxon>
        <taxon>Candidatus Kentrum</taxon>
    </lineage>
</organism>
<dbReference type="Pfam" id="PF25691">
    <property type="entry name" value="BW3TFN"/>
    <property type="match status" value="1"/>
</dbReference>
<evidence type="ECO:0000313" key="1">
    <source>
        <dbReference type="EMBL" id="VFK12763.1"/>
    </source>
</evidence>
<name>A0A450W6T1_9GAMM</name>
<dbReference type="AlphaFoldDB" id="A0A450W6T1"/>
<dbReference type="EMBL" id="CAADFN010000001">
    <property type="protein sequence ID" value="VFK12763.1"/>
    <property type="molecule type" value="Genomic_DNA"/>
</dbReference>
<protein>
    <submittedName>
        <fullName evidence="1">Uncharacterized protein</fullName>
    </submittedName>
</protein>
<accession>A0A450W6T1</accession>
<proteinExistence type="predicted"/>
<dbReference type="InterPro" id="IPR058040">
    <property type="entry name" value="BW3TFN"/>
</dbReference>
<sequence length="161" mass="17838">MAILTRAGRAAIVESLMLQPIHLAWGTGDIAWGDDPPPAESVEATGLIQEVGRRVASDVGFAEPDDNGDIVVPTGRFARVETPTNHLYLKFQYDFEDGSEHVIRELGVFVGTQFIEDLPPGQRYFLPEHIANPGTLLVFENTLPNHRSVATRETYEFVTTF</sequence>
<gene>
    <name evidence="1" type="ORF">BECKLFY1418C_GA0070996_100176</name>
</gene>
<reference evidence="1" key="1">
    <citation type="submission" date="2019-02" db="EMBL/GenBank/DDBJ databases">
        <authorList>
            <person name="Gruber-Vodicka R. H."/>
            <person name="Seah K. B. B."/>
        </authorList>
    </citation>
    <scope>NUCLEOTIDE SEQUENCE</scope>
    <source>
        <strain evidence="1">BECK_BY7</strain>
    </source>
</reference>